<dbReference type="Proteomes" id="UP001345219">
    <property type="component" value="Chromosome 16"/>
</dbReference>
<dbReference type="PANTHER" id="PTHR12480">
    <property type="entry name" value="ARGININE DEMETHYLASE AND LYSYL-HYDROXYLASE JMJD"/>
    <property type="match status" value="1"/>
</dbReference>
<dbReference type="SUPFAM" id="SSF51197">
    <property type="entry name" value="Clavaminate synthase-like"/>
    <property type="match status" value="1"/>
</dbReference>
<name>A0AAN7JU70_9MYRT</name>
<keyword evidence="3" id="KW-0472">Membrane</keyword>
<evidence type="ECO:0000256" key="2">
    <source>
        <dbReference type="SAM" id="MobiDB-lite"/>
    </source>
</evidence>
<feature type="transmembrane region" description="Helical" evidence="3">
    <location>
        <begin position="441"/>
        <end position="462"/>
    </location>
</feature>
<keyword evidence="6" id="KW-1185">Reference proteome</keyword>
<dbReference type="GO" id="GO:0005737">
    <property type="term" value="C:cytoplasm"/>
    <property type="evidence" value="ECO:0007669"/>
    <property type="project" value="TreeGrafter"/>
</dbReference>
<evidence type="ECO:0000313" key="5">
    <source>
        <dbReference type="EMBL" id="KAK4753025.1"/>
    </source>
</evidence>
<feature type="compositionally biased region" description="Low complexity" evidence="2">
    <location>
        <begin position="12"/>
        <end position="23"/>
    </location>
</feature>
<feature type="transmembrane region" description="Helical" evidence="3">
    <location>
        <begin position="358"/>
        <end position="380"/>
    </location>
</feature>
<dbReference type="InterPro" id="IPR050910">
    <property type="entry name" value="JMJD6_ArgDemeth/LysHydrox"/>
</dbReference>
<dbReference type="InterPro" id="IPR003347">
    <property type="entry name" value="JmjC_dom"/>
</dbReference>
<evidence type="ECO:0000259" key="4">
    <source>
        <dbReference type="PROSITE" id="PS51184"/>
    </source>
</evidence>
<dbReference type="PANTHER" id="PTHR12480:SF6">
    <property type="entry name" value="2-OXOGLUTARATE AND IRON-DEPENDENT OXYGENASE JMJD4"/>
    <property type="match status" value="1"/>
</dbReference>
<comment type="caution">
    <text evidence="5">The sequence shown here is derived from an EMBL/GenBank/DDBJ whole genome shotgun (WGS) entry which is preliminary data.</text>
</comment>
<feature type="domain" description="JmjC" evidence="4">
    <location>
        <begin position="225"/>
        <end position="408"/>
    </location>
</feature>
<comment type="similarity">
    <text evidence="1">Belongs to the JARID1 histone demethylase family.</text>
</comment>
<dbReference type="GO" id="GO:0016706">
    <property type="term" value="F:2-oxoglutarate-dependent dioxygenase activity"/>
    <property type="evidence" value="ECO:0007669"/>
    <property type="project" value="TreeGrafter"/>
</dbReference>
<gene>
    <name evidence="5" type="ORF">SAY87_021823</name>
</gene>
<dbReference type="AlphaFoldDB" id="A0AAN7JU70"/>
<evidence type="ECO:0000256" key="3">
    <source>
        <dbReference type="SAM" id="Phobius"/>
    </source>
</evidence>
<protein>
    <recommendedName>
        <fullName evidence="4">JmjC domain-containing protein</fullName>
    </recommendedName>
</protein>
<dbReference type="Gene3D" id="2.60.120.650">
    <property type="entry name" value="Cupin"/>
    <property type="match status" value="1"/>
</dbReference>
<dbReference type="PROSITE" id="PS51184">
    <property type="entry name" value="JMJC"/>
    <property type="match status" value="1"/>
</dbReference>
<dbReference type="EMBL" id="JAXIOK010000016">
    <property type="protein sequence ID" value="KAK4753025.1"/>
    <property type="molecule type" value="Genomic_DNA"/>
</dbReference>
<dbReference type="GO" id="GO:0005634">
    <property type="term" value="C:nucleus"/>
    <property type="evidence" value="ECO:0007669"/>
    <property type="project" value="TreeGrafter"/>
</dbReference>
<dbReference type="GO" id="GO:0043565">
    <property type="term" value="F:sequence-specific DNA binding"/>
    <property type="evidence" value="ECO:0007669"/>
    <property type="project" value="TreeGrafter"/>
</dbReference>
<organism evidence="5 6">
    <name type="scientific">Trapa incisa</name>
    <dbReference type="NCBI Taxonomy" id="236973"/>
    <lineage>
        <taxon>Eukaryota</taxon>
        <taxon>Viridiplantae</taxon>
        <taxon>Streptophyta</taxon>
        <taxon>Embryophyta</taxon>
        <taxon>Tracheophyta</taxon>
        <taxon>Spermatophyta</taxon>
        <taxon>Magnoliopsida</taxon>
        <taxon>eudicotyledons</taxon>
        <taxon>Gunneridae</taxon>
        <taxon>Pentapetalae</taxon>
        <taxon>rosids</taxon>
        <taxon>malvids</taxon>
        <taxon>Myrtales</taxon>
        <taxon>Lythraceae</taxon>
        <taxon>Trapa</taxon>
    </lineage>
</organism>
<reference evidence="5 6" key="1">
    <citation type="journal article" date="2023" name="Hortic Res">
        <title>Pangenome of water caltrop reveals structural variations and asymmetric subgenome divergence after allopolyploidization.</title>
        <authorList>
            <person name="Zhang X."/>
            <person name="Chen Y."/>
            <person name="Wang L."/>
            <person name="Yuan Y."/>
            <person name="Fang M."/>
            <person name="Shi L."/>
            <person name="Lu R."/>
            <person name="Comes H.P."/>
            <person name="Ma Y."/>
            <person name="Chen Y."/>
            <person name="Huang G."/>
            <person name="Zhou Y."/>
            <person name="Zheng Z."/>
            <person name="Qiu Y."/>
        </authorList>
    </citation>
    <scope>NUCLEOTIDE SEQUENCE [LARGE SCALE GENOMIC DNA]</scope>
    <source>
        <tissue evidence="5">Roots</tissue>
    </source>
</reference>
<sequence>MNSDADPSRVESGGTRSGTGLTLEPDPTPKGKRRRQQKLPFEQKELSPGGIRTLAKFLLSGQRFQEKRGPLSIIGLSCWFLIMEMGIKIGGHIDRVSGKELSYREFVERYMKKNEPVVITGLMDDWRACRDWVTEEGKPNLPFFSAHYGKSRVQVADCNTKEFTDQKRVEMSVSEFVHQWLNCEEGGHTDISLSERNAVLYLKDWHFMKEYPEYTAYMTPLLFRDDWLNLYLDYYRMHKDPDTFKETNEVCCSDYRFVYMGAKGSWTPLHADVFRSYSWSANVCGKKQWLFLPPSQHHLVFDRNMKNSVYDIFNNVDNESFPGFKKAVWLECTQEQNEIIFVPSGWYHQVHNLVLMNFLLFSFSLLQVFTLIFILVSMILQEDTISINHNWFNAYNLSWIWDLLHRDYNEAKEYIEDIRDICDDFEGLCQRNLAANTGMNFYDFFSFITCFAFANLILLHHLHDAEDLTCTQLSLVVSQLTLNLNSILKIALSMESSEGLSYNSDIVLEAMLIDPKFLDMCSALDKTYKITNGLETESYGTCRDKWGELDIIKLPSEVCTPRDLVNFINSAARNLESSASVQVKSIFTFLDSESEVLKC</sequence>
<dbReference type="InterPro" id="IPR041667">
    <property type="entry name" value="Cupin_8"/>
</dbReference>
<proteinExistence type="inferred from homology"/>
<accession>A0AAN7JU70</accession>
<dbReference type="SMART" id="SM00558">
    <property type="entry name" value="JmjC"/>
    <property type="match status" value="1"/>
</dbReference>
<keyword evidence="3" id="KW-1133">Transmembrane helix</keyword>
<dbReference type="Pfam" id="PF13621">
    <property type="entry name" value="Cupin_8"/>
    <property type="match status" value="1"/>
</dbReference>
<dbReference type="GO" id="GO:0045905">
    <property type="term" value="P:positive regulation of translational termination"/>
    <property type="evidence" value="ECO:0007669"/>
    <property type="project" value="TreeGrafter"/>
</dbReference>
<evidence type="ECO:0000313" key="6">
    <source>
        <dbReference type="Proteomes" id="UP001345219"/>
    </source>
</evidence>
<keyword evidence="3" id="KW-0812">Transmembrane</keyword>
<feature type="region of interest" description="Disordered" evidence="2">
    <location>
        <begin position="1"/>
        <end position="38"/>
    </location>
</feature>
<evidence type="ECO:0000256" key="1">
    <source>
        <dbReference type="ARBA" id="ARBA00006801"/>
    </source>
</evidence>